<dbReference type="AlphaFoldDB" id="A0AAV2N836"/>
<sequence length="84" mass="9197">MFGKPLTSLAFPVLKNPWAQDIAKRATFRKAGSNHHRNKIEISSILLKLAAAMMAAFVDSICVVIIARGKLSLNGNLEGLRNIH</sequence>
<proteinExistence type="predicted"/>
<accession>A0AAV2N836</accession>
<keyword evidence="3" id="KW-1185">Reference proteome</keyword>
<keyword evidence="1" id="KW-1133">Transmembrane helix</keyword>
<gene>
    <name evidence="2" type="ORF">LPLAT_LOCUS1859</name>
</gene>
<dbReference type="Proteomes" id="UP001497644">
    <property type="component" value="Chromosome 10"/>
</dbReference>
<keyword evidence="1" id="KW-0472">Membrane</keyword>
<dbReference type="EMBL" id="OZ034833">
    <property type="protein sequence ID" value="CAL1675474.1"/>
    <property type="molecule type" value="Genomic_DNA"/>
</dbReference>
<organism evidence="2 3">
    <name type="scientific">Lasius platythorax</name>
    <dbReference type="NCBI Taxonomy" id="488582"/>
    <lineage>
        <taxon>Eukaryota</taxon>
        <taxon>Metazoa</taxon>
        <taxon>Ecdysozoa</taxon>
        <taxon>Arthropoda</taxon>
        <taxon>Hexapoda</taxon>
        <taxon>Insecta</taxon>
        <taxon>Pterygota</taxon>
        <taxon>Neoptera</taxon>
        <taxon>Endopterygota</taxon>
        <taxon>Hymenoptera</taxon>
        <taxon>Apocrita</taxon>
        <taxon>Aculeata</taxon>
        <taxon>Formicoidea</taxon>
        <taxon>Formicidae</taxon>
        <taxon>Formicinae</taxon>
        <taxon>Lasius</taxon>
        <taxon>Lasius</taxon>
    </lineage>
</organism>
<evidence type="ECO:0000313" key="2">
    <source>
        <dbReference type="EMBL" id="CAL1675474.1"/>
    </source>
</evidence>
<keyword evidence="1" id="KW-0812">Transmembrane</keyword>
<protein>
    <submittedName>
        <fullName evidence="2">Uncharacterized protein</fullName>
    </submittedName>
</protein>
<reference evidence="2" key="1">
    <citation type="submission" date="2024-04" db="EMBL/GenBank/DDBJ databases">
        <authorList>
            <consortium name="Molecular Ecology Group"/>
        </authorList>
    </citation>
    <scope>NUCLEOTIDE SEQUENCE</scope>
</reference>
<evidence type="ECO:0000256" key="1">
    <source>
        <dbReference type="SAM" id="Phobius"/>
    </source>
</evidence>
<evidence type="ECO:0000313" key="3">
    <source>
        <dbReference type="Proteomes" id="UP001497644"/>
    </source>
</evidence>
<name>A0AAV2N836_9HYME</name>
<feature type="transmembrane region" description="Helical" evidence="1">
    <location>
        <begin position="45"/>
        <end position="67"/>
    </location>
</feature>